<dbReference type="InterPro" id="IPR011990">
    <property type="entry name" value="TPR-like_helical_dom_sf"/>
</dbReference>
<gene>
    <name evidence="7" type="ORF">KK062_25135</name>
</gene>
<dbReference type="InterPro" id="IPR018060">
    <property type="entry name" value="HTH_AraC"/>
</dbReference>
<dbReference type="InterPro" id="IPR018062">
    <property type="entry name" value="HTH_AraC-typ_CS"/>
</dbReference>
<dbReference type="GO" id="GO:0003700">
    <property type="term" value="F:DNA-binding transcription factor activity"/>
    <property type="evidence" value="ECO:0007669"/>
    <property type="project" value="InterPro"/>
</dbReference>
<keyword evidence="2" id="KW-0238">DNA-binding</keyword>
<dbReference type="SMART" id="SM00028">
    <property type="entry name" value="TPR"/>
    <property type="match status" value="3"/>
</dbReference>
<sequence length="689" mass="79037">MPVSDNDFLREITALIEENIADEQFGVSELAGKMNMSRSNLLRKVKKHTDSPVNQLIREVRLQRGMELLRTTALNVSEVSDQVGFGSVSYFIKCFREYYGYPPGEAGKRAADTDAAVVVPPVPLEHAPGSWSSRLRWGGLALIVVIALVLMRYYVWRGSAAKPSYEKSIAVLPFKNDSGDSTNLYLINGLMESTLNNLQKIRDLRVISRTSTEKYRHMAKSIPEMARELNVQYFIEGSGQKVGDQILLNIQLIEGTTDKHLWSRQYKREAKDIFALQQEIAHSIAKEIQVFITPEEAEQIEKIPTEDLEAYDQYMKGGELLYEGSTESLQKSIAFFQNAIQRDPRFAKAYAAAAIAYYYLDLFQINKKYGKEISEYADKALLYDEKSAESLIAKALYFMHKKEYKDAAPYLEKALEYNPNSGVVAHFLSELYNGYLPNAAKYIEYALLGVRIDGGSGDSSTVSYKYLHLSNALMQAGFLDEALEYIDKSLAYKPDNPFSGYLRIYILYARNEDLPGTCTALVKELKKDTTNFIMLQEIGKMYYFMRNYAEAYKYYKRYIAIAEEKQLDIFKHENLKIGIVLQHVGQEEKGRAYIDAFTRYVETDSSIYRHASLAAYYSYLGNAPKAIEHMKLFAKEQDYQYWILFFTVDPIADSVKDLPEFRKAMQQVRDRFWENHKKVRATLEEKGLL</sequence>
<feature type="transmembrane region" description="Helical" evidence="5">
    <location>
        <begin position="137"/>
        <end position="156"/>
    </location>
</feature>
<keyword evidence="5" id="KW-0472">Membrane</keyword>
<dbReference type="SMART" id="SM00342">
    <property type="entry name" value="HTH_ARAC"/>
    <property type="match status" value="1"/>
</dbReference>
<evidence type="ECO:0000313" key="8">
    <source>
        <dbReference type="Proteomes" id="UP001319080"/>
    </source>
</evidence>
<dbReference type="PROSITE" id="PS01124">
    <property type="entry name" value="HTH_ARAC_FAMILY_2"/>
    <property type="match status" value="1"/>
</dbReference>
<evidence type="ECO:0000256" key="1">
    <source>
        <dbReference type="ARBA" id="ARBA00023015"/>
    </source>
</evidence>
<evidence type="ECO:0000256" key="3">
    <source>
        <dbReference type="ARBA" id="ARBA00023163"/>
    </source>
</evidence>
<keyword evidence="1" id="KW-0805">Transcription regulation</keyword>
<comment type="caution">
    <text evidence="7">The sequence shown here is derived from an EMBL/GenBank/DDBJ whole genome shotgun (WGS) entry which is preliminary data.</text>
</comment>
<keyword evidence="4" id="KW-0802">TPR repeat</keyword>
<dbReference type="PANTHER" id="PTHR43280">
    <property type="entry name" value="ARAC-FAMILY TRANSCRIPTIONAL REGULATOR"/>
    <property type="match status" value="1"/>
</dbReference>
<keyword evidence="5" id="KW-0812">Transmembrane</keyword>
<dbReference type="PROSITE" id="PS00041">
    <property type="entry name" value="HTH_ARAC_FAMILY_1"/>
    <property type="match status" value="1"/>
</dbReference>
<feature type="domain" description="HTH araC/xylS-type" evidence="6">
    <location>
        <begin position="10"/>
        <end position="109"/>
    </location>
</feature>
<evidence type="ECO:0000256" key="5">
    <source>
        <dbReference type="SAM" id="Phobius"/>
    </source>
</evidence>
<feature type="repeat" description="TPR" evidence="4">
    <location>
        <begin position="388"/>
        <end position="421"/>
    </location>
</feature>
<evidence type="ECO:0000256" key="2">
    <source>
        <dbReference type="ARBA" id="ARBA00023125"/>
    </source>
</evidence>
<dbReference type="PROSITE" id="PS50005">
    <property type="entry name" value="TPR"/>
    <property type="match status" value="3"/>
</dbReference>
<evidence type="ECO:0000259" key="6">
    <source>
        <dbReference type="PROSITE" id="PS01124"/>
    </source>
</evidence>
<organism evidence="7 8">
    <name type="scientific">Dawidia cretensis</name>
    <dbReference type="NCBI Taxonomy" id="2782350"/>
    <lineage>
        <taxon>Bacteria</taxon>
        <taxon>Pseudomonadati</taxon>
        <taxon>Bacteroidota</taxon>
        <taxon>Cytophagia</taxon>
        <taxon>Cytophagales</taxon>
        <taxon>Chryseotaleaceae</taxon>
        <taxon>Dawidia</taxon>
    </lineage>
</organism>
<dbReference type="PANTHER" id="PTHR43280:SF2">
    <property type="entry name" value="HTH-TYPE TRANSCRIPTIONAL REGULATOR EXSA"/>
    <property type="match status" value="1"/>
</dbReference>
<dbReference type="Proteomes" id="UP001319080">
    <property type="component" value="Unassembled WGS sequence"/>
</dbReference>
<keyword evidence="5" id="KW-1133">Transmembrane helix</keyword>
<dbReference type="Gene3D" id="3.40.50.10070">
    <property type="entry name" value="TolB, N-terminal domain"/>
    <property type="match status" value="1"/>
</dbReference>
<dbReference type="SUPFAM" id="SSF48452">
    <property type="entry name" value="TPR-like"/>
    <property type="match status" value="2"/>
</dbReference>
<dbReference type="Gene3D" id="1.25.40.10">
    <property type="entry name" value="Tetratricopeptide repeat domain"/>
    <property type="match status" value="2"/>
</dbReference>
<protein>
    <submittedName>
        <fullName evidence="7">Helix-turn-helix domain-containing protein</fullName>
    </submittedName>
</protein>
<dbReference type="Pfam" id="PF12833">
    <property type="entry name" value="HTH_18"/>
    <property type="match status" value="1"/>
</dbReference>
<dbReference type="InterPro" id="IPR009057">
    <property type="entry name" value="Homeodomain-like_sf"/>
</dbReference>
<reference evidence="7 8" key="1">
    <citation type="submission" date="2021-05" db="EMBL/GenBank/DDBJ databases">
        <title>A Polyphasic approach of four new species of the genus Ohtaekwangia: Ohtaekwangia histidinii sp. nov., Ohtaekwangia cretensis sp. nov., Ohtaekwangia indiensis sp. nov., Ohtaekwangia reichenbachii sp. nov. from diverse environment.</title>
        <authorList>
            <person name="Octaviana S."/>
        </authorList>
    </citation>
    <scope>NUCLEOTIDE SEQUENCE [LARGE SCALE GENOMIC DNA]</scope>
    <source>
        <strain evidence="7 8">PWU5</strain>
    </source>
</reference>
<dbReference type="SUPFAM" id="SSF46689">
    <property type="entry name" value="Homeodomain-like"/>
    <property type="match status" value="1"/>
</dbReference>
<keyword evidence="8" id="KW-1185">Reference proteome</keyword>
<evidence type="ECO:0000256" key="4">
    <source>
        <dbReference type="PROSITE-ProRule" id="PRU00339"/>
    </source>
</evidence>
<keyword evidence="3" id="KW-0804">Transcription</keyword>
<dbReference type="InterPro" id="IPR019734">
    <property type="entry name" value="TPR_rpt"/>
</dbReference>
<dbReference type="GO" id="GO:0043565">
    <property type="term" value="F:sequence-specific DNA binding"/>
    <property type="evidence" value="ECO:0007669"/>
    <property type="project" value="InterPro"/>
</dbReference>
<accession>A0AAP2GWV9</accession>
<dbReference type="EMBL" id="JAHESE010000036">
    <property type="protein sequence ID" value="MBT1711552.1"/>
    <property type="molecule type" value="Genomic_DNA"/>
</dbReference>
<evidence type="ECO:0000313" key="7">
    <source>
        <dbReference type="EMBL" id="MBT1711552.1"/>
    </source>
</evidence>
<dbReference type="AlphaFoldDB" id="A0AAP2GWV9"/>
<feature type="repeat" description="TPR" evidence="4">
    <location>
        <begin position="532"/>
        <end position="565"/>
    </location>
</feature>
<name>A0AAP2GWV9_9BACT</name>
<feature type="repeat" description="TPR" evidence="4">
    <location>
        <begin position="463"/>
        <end position="496"/>
    </location>
</feature>
<dbReference type="Gene3D" id="1.10.10.60">
    <property type="entry name" value="Homeodomain-like"/>
    <property type="match status" value="1"/>
</dbReference>
<proteinExistence type="predicted"/>